<dbReference type="Proteomes" id="UP000070529">
    <property type="component" value="Unassembled WGS sequence"/>
</dbReference>
<evidence type="ECO:0000313" key="3">
    <source>
        <dbReference type="Proteomes" id="UP000070529"/>
    </source>
</evidence>
<keyword evidence="1" id="KW-0732">Signal</keyword>
<proteinExistence type="predicted"/>
<evidence type="ECO:0000256" key="1">
    <source>
        <dbReference type="SAM" id="SignalP"/>
    </source>
</evidence>
<dbReference type="RefSeq" id="WP_067413483.1">
    <property type="nucleotide sequence ID" value="NZ_LNTY01000025.1"/>
</dbReference>
<dbReference type="OrthoDB" id="5900720at2"/>
<accession>A0A135IA04</accession>
<feature type="signal peptide" evidence="1">
    <location>
        <begin position="1"/>
        <end position="19"/>
    </location>
</feature>
<dbReference type="AlphaFoldDB" id="A0A135IA04"/>
<evidence type="ECO:0000313" key="2">
    <source>
        <dbReference type="EMBL" id="KXF82283.1"/>
    </source>
</evidence>
<dbReference type="STRING" id="294935.ATN88_08900"/>
<keyword evidence="3" id="KW-1185">Reference proteome</keyword>
<name>A0A135IA04_9GAMM</name>
<comment type="caution">
    <text evidence="2">The sequence shown here is derived from an EMBL/GenBank/DDBJ whole genome shotgun (WGS) entry which is preliminary data.</text>
</comment>
<sequence length="122" mass="13658">MKHLLTLITALTLPLTAWAAEGDVKILKFLMSEIEICDSDYNCLDVEAKTLPDPKKSPIPVVGFDEKEGMLKFVVEQQEKWVHQTEVELNQKAEASVICTNQKISRKSDKEVFATYGLGEGC</sequence>
<dbReference type="EMBL" id="LNTY01000025">
    <property type="protein sequence ID" value="KXF82283.1"/>
    <property type="molecule type" value="Genomic_DNA"/>
</dbReference>
<gene>
    <name evidence="2" type="ORF">ATN88_08900</name>
</gene>
<reference evidence="2 3" key="1">
    <citation type="submission" date="2015-11" db="EMBL/GenBank/DDBJ databases">
        <title>Genomic Taxonomy of the Vibrionaceae.</title>
        <authorList>
            <person name="Gomez-Gil B."/>
            <person name="Enciso-Ibarra J."/>
        </authorList>
    </citation>
    <scope>NUCLEOTIDE SEQUENCE [LARGE SCALE GENOMIC DNA]</scope>
    <source>
        <strain evidence="2 3">CAIM 912</strain>
    </source>
</reference>
<protein>
    <submittedName>
        <fullName evidence="2">Uncharacterized protein</fullName>
    </submittedName>
</protein>
<feature type="chain" id="PRO_5007465840" evidence="1">
    <location>
        <begin position="20"/>
        <end position="122"/>
    </location>
</feature>
<organism evidence="2 3">
    <name type="scientific">Enterovibrio coralii</name>
    <dbReference type="NCBI Taxonomy" id="294935"/>
    <lineage>
        <taxon>Bacteria</taxon>
        <taxon>Pseudomonadati</taxon>
        <taxon>Pseudomonadota</taxon>
        <taxon>Gammaproteobacteria</taxon>
        <taxon>Vibrionales</taxon>
        <taxon>Vibrionaceae</taxon>
        <taxon>Enterovibrio</taxon>
    </lineage>
</organism>